<accession>A0A0F9NMN4</accession>
<sequence>MTNQEDYLDIDYDNECYEINCSIIKMWYKRAQKLQKVKEKEAKQNK</sequence>
<organism evidence="1">
    <name type="scientific">marine sediment metagenome</name>
    <dbReference type="NCBI Taxonomy" id="412755"/>
    <lineage>
        <taxon>unclassified sequences</taxon>
        <taxon>metagenomes</taxon>
        <taxon>ecological metagenomes</taxon>
    </lineage>
</organism>
<gene>
    <name evidence="1" type="ORF">LCGC14_1242090</name>
</gene>
<dbReference type="AlphaFoldDB" id="A0A0F9NMN4"/>
<reference evidence="1" key="1">
    <citation type="journal article" date="2015" name="Nature">
        <title>Complex archaea that bridge the gap between prokaryotes and eukaryotes.</title>
        <authorList>
            <person name="Spang A."/>
            <person name="Saw J.H."/>
            <person name="Jorgensen S.L."/>
            <person name="Zaremba-Niedzwiedzka K."/>
            <person name="Martijn J."/>
            <person name="Lind A.E."/>
            <person name="van Eijk R."/>
            <person name="Schleper C."/>
            <person name="Guy L."/>
            <person name="Ettema T.J."/>
        </authorList>
    </citation>
    <scope>NUCLEOTIDE SEQUENCE</scope>
</reference>
<comment type="caution">
    <text evidence="1">The sequence shown here is derived from an EMBL/GenBank/DDBJ whole genome shotgun (WGS) entry which is preliminary data.</text>
</comment>
<evidence type="ECO:0000313" key="1">
    <source>
        <dbReference type="EMBL" id="KKM90090.1"/>
    </source>
</evidence>
<name>A0A0F9NMN4_9ZZZZ</name>
<proteinExistence type="predicted"/>
<protein>
    <submittedName>
        <fullName evidence="1">Uncharacterized protein</fullName>
    </submittedName>
</protein>
<dbReference type="EMBL" id="LAZR01006721">
    <property type="protein sequence ID" value="KKM90090.1"/>
    <property type="molecule type" value="Genomic_DNA"/>
</dbReference>